<gene>
    <name evidence="2" type="ORF">CRT60_28600</name>
</gene>
<dbReference type="RefSeq" id="WP_098739859.1">
    <property type="nucleotide sequence ID" value="NZ_PDKW01000043.1"/>
</dbReference>
<proteinExistence type="predicted"/>
<dbReference type="OrthoDB" id="7303986at2"/>
<feature type="region of interest" description="Disordered" evidence="1">
    <location>
        <begin position="1"/>
        <end position="20"/>
    </location>
</feature>
<evidence type="ECO:0000256" key="1">
    <source>
        <dbReference type="SAM" id="MobiDB-lite"/>
    </source>
</evidence>
<dbReference type="EMBL" id="PDKW01000043">
    <property type="protein sequence ID" value="PGH53805.1"/>
    <property type="molecule type" value="Genomic_DNA"/>
</dbReference>
<evidence type="ECO:0000313" key="3">
    <source>
        <dbReference type="Proteomes" id="UP000225379"/>
    </source>
</evidence>
<accession>A0A2B8B775</accession>
<feature type="compositionally biased region" description="Low complexity" evidence="1">
    <location>
        <begin position="168"/>
        <end position="196"/>
    </location>
</feature>
<feature type="region of interest" description="Disordered" evidence="1">
    <location>
        <begin position="130"/>
        <end position="264"/>
    </location>
</feature>
<feature type="compositionally biased region" description="Basic and acidic residues" evidence="1">
    <location>
        <begin position="148"/>
        <end position="157"/>
    </location>
</feature>
<feature type="compositionally biased region" description="Low complexity" evidence="1">
    <location>
        <begin position="203"/>
        <end position="216"/>
    </location>
</feature>
<dbReference type="Proteomes" id="UP000225379">
    <property type="component" value="Unassembled WGS sequence"/>
</dbReference>
<reference evidence="3" key="1">
    <citation type="submission" date="2017-10" db="EMBL/GenBank/DDBJ databases">
        <authorList>
            <person name="Kravchenko I.K."/>
            <person name="Grouzdev D.S."/>
        </authorList>
    </citation>
    <scope>NUCLEOTIDE SEQUENCE [LARGE SCALE GENOMIC DNA]</scope>
    <source>
        <strain evidence="3">B2</strain>
    </source>
</reference>
<dbReference type="AlphaFoldDB" id="A0A2B8B775"/>
<comment type="caution">
    <text evidence="2">The sequence shown here is derived from an EMBL/GenBank/DDBJ whole genome shotgun (WGS) entry which is preliminary data.</text>
</comment>
<name>A0A2B8B775_9PROT</name>
<sequence>MPHDFGSSRDRRSAPMPGAGIGFHELRQACEISALREDLERLAHEAGALRDGVEQAVETVRDRFAALTAEEMADPMVLAPLLQLAVTTLLEIREQARQLNTQTGPLSDDERPSWLGAADAPRLRQPAVMAWGAPDDDGMSDGWGGDEALERNDDPRQADSAPPRPADLPVRPSRPALAPPASQDSPSPHPLAPALSQGAAVNPSSPAYPSSAPAPARTAEGQASWLAGEPAPPPPPSRAATARATAGVGQRPKGGIDWLGPAGR</sequence>
<keyword evidence="3" id="KW-1185">Reference proteome</keyword>
<protein>
    <submittedName>
        <fullName evidence="2">Uncharacterized protein</fullName>
    </submittedName>
</protein>
<evidence type="ECO:0000313" key="2">
    <source>
        <dbReference type="EMBL" id="PGH53805.1"/>
    </source>
</evidence>
<feature type="compositionally biased region" description="Basic and acidic residues" evidence="1">
    <location>
        <begin position="1"/>
        <end position="13"/>
    </location>
</feature>
<organism evidence="2 3">
    <name type="scientific">Azospirillum palustre</name>
    <dbReference type="NCBI Taxonomy" id="2044885"/>
    <lineage>
        <taxon>Bacteria</taxon>
        <taxon>Pseudomonadati</taxon>
        <taxon>Pseudomonadota</taxon>
        <taxon>Alphaproteobacteria</taxon>
        <taxon>Rhodospirillales</taxon>
        <taxon>Azospirillaceae</taxon>
        <taxon>Azospirillum</taxon>
    </lineage>
</organism>